<protein>
    <submittedName>
        <fullName evidence="3">Sorbosone dehydrogenase</fullName>
    </submittedName>
</protein>
<comment type="caution">
    <text evidence="3">The sequence shown here is derived from an EMBL/GenBank/DDBJ whole genome shotgun (WGS) entry which is preliminary data.</text>
</comment>
<dbReference type="Proteomes" id="UP001157439">
    <property type="component" value="Unassembled WGS sequence"/>
</dbReference>
<keyword evidence="1" id="KW-0732">Signal</keyword>
<dbReference type="Gene3D" id="2.120.10.30">
    <property type="entry name" value="TolB, C-terminal domain"/>
    <property type="match status" value="1"/>
</dbReference>
<feature type="chain" id="PRO_5041322719" evidence="1">
    <location>
        <begin position="18"/>
        <end position="368"/>
    </location>
</feature>
<dbReference type="SUPFAM" id="SSF50952">
    <property type="entry name" value="Soluble quinoprotein glucose dehydrogenase"/>
    <property type="match status" value="1"/>
</dbReference>
<evidence type="ECO:0000259" key="2">
    <source>
        <dbReference type="Pfam" id="PF07995"/>
    </source>
</evidence>
<sequence>MTRFLLIFVLTYSSALAASDLPLDTITLPDGFKIEVFVDDIENARQMALGDEGMLFVGSRRTGKVYGVTGGGLAGVDSRMAKQVTVIDSGLTMPSGIAFYKGDLYVADISKILKYEAIEKNWPRIPEPTVVFDELPDDVHHGWKYLKFDSQGHLIIPIGAPCNICDAGERYSKIMSLDLTNNTTTDLALGVRNSVGFDFHPVTGQLWFTDNGRDHMGDDIPDCELNQLSKPGQHFGYPFYHAGDVKDPEFGKGREASEFVAPKVKLGAHVAPLGMTFYRSEHFPKQYQHSIFIAEHGSWNRSSKVGYRVRNVVLEGDKVVSVDEFASGWLQGEEAWGRPADIMQMPDGALLVSDDAAGVIYRIFYQGK</sequence>
<evidence type="ECO:0000313" key="3">
    <source>
        <dbReference type="EMBL" id="GLS85021.1"/>
    </source>
</evidence>
<reference evidence="3 4" key="1">
    <citation type="journal article" date="2014" name="Int. J. Syst. Evol. Microbiol.">
        <title>Complete genome sequence of Corynebacterium casei LMG S-19264T (=DSM 44701T), isolated from a smear-ripened cheese.</title>
        <authorList>
            <consortium name="US DOE Joint Genome Institute (JGI-PGF)"/>
            <person name="Walter F."/>
            <person name="Albersmeier A."/>
            <person name="Kalinowski J."/>
            <person name="Ruckert C."/>
        </authorList>
    </citation>
    <scope>NUCLEOTIDE SEQUENCE [LARGE SCALE GENOMIC DNA]</scope>
    <source>
        <strain evidence="3 4">NBRC 112785</strain>
    </source>
</reference>
<name>A0AA37TWI6_9GAMM</name>
<dbReference type="PANTHER" id="PTHR33546:SF1">
    <property type="entry name" value="LARGE, MULTIFUNCTIONAL SECRETED PROTEIN"/>
    <property type="match status" value="1"/>
</dbReference>
<evidence type="ECO:0000256" key="1">
    <source>
        <dbReference type="SAM" id="SignalP"/>
    </source>
</evidence>
<proteinExistence type="predicted"/>
<feature type="signal peptide" evidence="1">
    <location>
        <begin position="1"/>
        <end position="17"/>
    </location>
</feature>
<keyword evidence="4" id="KW-1185">Reference proteome</keyword>
<dbReference type="InterPro" id="IPR011042">
    <property type="entry name" value="6-blade_b-propeller_TolB-like"/>
</dbReference>
<dbReference type="PANTHER" id="PTHR33546">
    <property type="entry name" value="LARGE, MULTIFUNCTIONAL SECRETED PROTEIN-RELATED"/>
    <property type="match status" value="1"/>
</dbReference>
<dbReference type="Pfam" id="PF07995">
    <property type="entry name" value="GSDH"/>
    <property type="match status" value="1"/>
</dbReference>
<gene>
    <name evidence="3" type="ORF">GCM10007894_29980</name>
</gene>
<dbReference type="RefSeq" id="WP_095499464.1">
    <property type="nucleotide sequence ID" value="NZ_BSPO01000014.1"/>
</dbReference>
<dbReference type="EMBL" id="BSPO01000014">
    <property type="protein sequence ID" value="GLS85021.1"/>
    <property type="molecule type" value="Genomic_DNA"/>
</dbReference>
<feature type="domain" description="Glucose/Sorbosone dehydrogenase" evidence="2">
    <location>
        <begin position="188"/>
        <end position="361"/>
    </location>
</feature>
<dbReference type="InterPro" id="IPR012938">
    <property type="entry name" value="Glc/Sorbosone_DH"/>
</dbReference>
<evidence type="ECO:0000313" key="4">
    <source>
        <dbReference type="Proteomes" id="UP001157439"/>
    </source>
</evidence>
<accession>A0AA37TWI6</accession>
<organism evidence="3 4">
    <name type="scientific">Paraferrimonas haliotis</name>
    <dbReference type="NCBI Taxonomy" id="2013866"/>
    <lineage>
        <taxon>Bacteria</taxon>
        <taxon>Pseudomonadati</taxon>
        <taxon>Pseudomonadota</taxon>
        <taxon>Gammaproteobacteria</taxon>
        <taxon>Alteromonadales</taxon>
        <taxon>Ferrimonadaceae</taxon>
        <taxon>Paraferrimonas</taxon>
    </lineage>
</organism>
<dbReference type="AlphaFoldDB" id="A0AA37TWI6"/>
<dbReference type="InterPro" id="IPR011041">
    <property type="entry name" value="Quinoprot_gluc/sorb_DH_b-prop"/>
</dbReference>